<accession>A0ABW6AT65</accession>
<reference evidence="3" key="1">
    <citation type="journal article" date="2019" name="Int. J. Syst. Evol. Microbiol.">
        <title>The Global Catalogue of Microorganisms (GCM) 10K type strain sequencing project: providing services to taxonomists for standard genome sequencing and annotation.</title>
        <authorList>
            <consortium name="The Broad Institute Genomics Platform"/>
            <consortium name="The Broad Institute Genome Sequencing Center for Infectious Disease"/>
            <person name="Wu L."/>
            <person name="Ma J."/>
        </authorList>
    </citation>
    <scope>NUCLEOTIDE SEQUENCE [LARGE SCALE GENOMIC DNA]</scope>
    <source>
        <strain evidence="3">KCTC 52490</strain>
    </source>
</reference>
<keyword evidence="3" id="KW-1185">Reference proteome</keyword>
<organism evidence="2 3">
    <name type="scientific">Spirosoma flavum</name>
    <dbReference type="NCBI Taxonomy" id="2048557"/>
    <lineage>
        <taxon>Bacteria</taxon>
        <taxon>Pseudomonadati</taxon>
        <taxon>Bacteroidota</taxon>
        <taxon>Cytophagia</taxon>
        <taxon>Cytophagales</taxon>
        <taxon>Cytophagaceae</taxon>
        <taxon>Spirosoma</taxon>
    </lineage>
</organism>
<feature type="region of interest" description="Disordered" evidence="1">
    <location>
        <begin position="30"/>
        <end position="62"/>
    </location>
</feature>
<evidence type="ECO:0000313" key="3">
    <source>
        <dbReference type="Proteomes" id="UP001597512"/>
    </source>
</evidence>
<gene>
    <name evidence="2" type="ORF">ACFS25_28005</name>
</gene>
<evidence type="ECO:0000313" key="2">
    <source>
        <dbReference type="EMBL" id="MFD2937647.1"/>
    </source>
</evidence>
<protein>
    <submittedName>
        <fullName evidence="2">Uncharacterized protein</fullName>
    </submittedName>
</protein>
<sequence>MPIVFPRNALDASGDFLHTAVGWQILRRSSTSYGNEQQHTNENESSHIRGKKGTNVAEPSNG</sequence>
<name>A0ABW6AT65_9BACT</name>
<comment type="caution">
    <text evidence="2">The sequence shown here is derived from an EMBL/GenBank/DDBJ whole genome shotgun (WGS) entry which is preliminary data.</text>
</comment>
<evidence type="ECO:0000256" key="1">
    <source>
        <dbReference type="SAM" id="MobiDB-lite"/>
    </source>
</evidence>
<dbReference type="Proteomes" id="UP001597512">
    <property type="component" value="Unassembled WGS sequence"/>
</dbReference>
<proteinExistence type="predicted"/>
<dbReference type="RefSeq" id="WP_381507931.1">
    <property type="nucleotide sequence ID" value="NZ_JBHUOM010000042.1"/>
</dbReference>
<dbReference type="EMBL" id="JBHUOM010000042">
    <property type="protein sequence ID" value="MFD2937647.1"/>
    <property type="molecule type" value="Genomic_DNA"/>
</dbReference>